<dbReference type="Gene3D" id="3.40.50.300">
    <property type="entry name" value="P-loop containing nucleotide triphosphate hydrolases"/>
    <property type="match status" value="1"/>
</dbReference>
<feature type="repeat" description="ANK" evidence="3">
    <location>
        <begin position="872"/>
        <end position="904"/>
    </location>
</feature>
<dbReference type="SMART" id="SM00248">
    <property type="entry name" value="ANK"/>
    <property type="match status" value="13"/>
</dbReference>
<evidence type="ECO:0000313" key="6">
    <source>
        <dbReference type="Proteomes" id="UP001362999"/>
    </source>
</evidence>
<dbReference type="Gene3D" id="1.25.40.20">
    <property type="entry name" value="Ankyrin repeat-containing domain"/>
    <property type="match status" value="2"/>
</dbReference>
<feature type="repeat" description="ANK" evidence="3">
    <location>
        <begin position="615"/>
        <end position="643"/>
    </location>
</feature>
<dbReference type="SUPFAM" id="SSF52540">
    <property type="entry name" value="P-loop containing nucleoside triphosphate hydrolases"/>
    <property type="match status" value="1"/>
</dbReference>
<dbReference type="Pfam" id="PF12796">
    <property type="entry name" value="Ank_2"/>
    <property type="match status" value="4"/>
</dbReference>
<dbReference type="InterPro" id="IPR002110">
    <property type="entry name" value="Ankyrin_rpt"/>
</dbReference>
<comment type="caution">
    <text evidence="5">The sequence shown here is derived from an EMBL/GenBank/DDBJ whole genome shotgun (WGS) entry which is preliminary data.</text>
</comment>
<dbReference type="InterPro" id="IPR056884">
    <property type="entry name" value="NPHP3-like_N"/>
</dbReference>
<feature type="domain" description="NACHT" evidence="4">
    <location>
        <begin position="146"/>
        <end position="286"/>
    </location>
</feature>
<feature type="repeat" description="ANK" evidence="3">
    <location>
        <begin position="907"/>
        <end position="937"/>
    </location>
</feature>
<dbReference type="InterPro" id="IPR036770">
    <property type="entry name" value="Ankyrin_rpt-contain_sf"/>
</dbReference>
<evidence type="ECO:0000259" key="4">
    <source>
        <dbReference type="PROSITE" id="PS50837"/>
    </source>
</evidence>
<dbReference type="EMBL" id="JAWWNJ010000170">
    <property type="protein sequence ID" value="KAK6977277.1"/>
    <property type="molecule type" value="Genomic_DNA"/>
</dbReference>
<feature type="repeat" description="ANK" evidence="3">
    <location>
        <begin position="743"/>
        <end position="775"/>
    </location>
</feature>
<dbReference type="PANTHER" id="PTHR24189:SF50">
    <property type="entry name" value="ANKYRIN REPEAT AND SOCS BOX PROTEIN 2"/>
    <property type="match status" value="1"/>
</dbReference>
<sequence>MAEVLGIVTGALQLLDTALKAAELVKDVYRATQEKQELHDELEGLKPLLAELQLRVSANSSQRVLRNMAGPLTRLKWGFSEKKKMKEDLLTLRQFHEVVNSWMILDFWDQIDAAQRLAIIETRQPETGDWLLNDPKFKEWELGKGGVLWCSGIPGAGKTVLASLVVDHLTSAHTKNPEIGIACIYFNHKETQVQTLENLLAALWRQLVFKQPLGPASDLYAQLVEKKTKPTSTETQKVLLHALQRFKQIYFIIDAVDEHSEQEWHTLAGILTKLSKNIRLLITARPHVAPNVVFSQMAVLEIRASKKDLEVYIKAQMEALPHLSQHIADNREIETKIFSVLCNSVDGMFLLAKLHLEALDAAPNTRALRDAFETLPIDLNHTYQNILSRIGCLSGASKEIAHSALVWVANAKRPLTAVELCEAIAIEPRTTTLNKDNITEIQVIIRLCTGLIILDEQSSLVRLVHFTAQDYLDKAQSLEFPFANVQITRSLLTYLNFKEVANTGLDSDSFNPFVNGDKLMAFTSQYPLMDYCQYCLIHAQSCEEQLQHDVIEFLKVAKAYWRKFGTIDWNCCPWNYAWWPDSPSPLWVAVAANLVQSAVELMISHGSKLDVTTHPLHTAAYNGCKEIVALLLDKGMDVNTEGGYYGTALQAAAYEGHENIVQMLLVQGADVNAQGGKYRTALQAAAYSGRKTMVQMLLDAGADINAEGGEPGTALQVAGSQGHENIVQMLLDRGAAVNAKGGKCGTALQAVAYQGRETIVQMLLDTGADINAQGGKHGTALQAAALRGHASIVQMLLDQGADVNAEGGEYGTALQAASNETIMQMLLDSGADVNAKGGKGTTALQAVAFRGSETIVQRLLDTGADVNAQGGKHGTALQVAGFQGHENIVQMLLDRGAAVNAQSGWCRTALWAAADQGRESIVQMLLDTGADIDAQGGRYATALQVAAYQGHENIVQMLLDRGADVNAEGGEYGTALQAAADRRHETIVHMLLDRGADVNAVGGRYKTPPLEWWGPRFLEQILLARGAQEYIENDKEEIAHSEESLKENVDQ</sequence>
<evidence type="ECO:0000256" key="2">
    <source>
        <dbReference type="ARBA" id="ARBA00023043"/>
    </source>
</evidence>
<proteinExistence type="predicted"/>
<dbReference type="PROSITE" id="PS50088">
    <property type="entry name" value="ANK_REPEAT"/>
    <property type="match status" value="11"/>
</dbReference>
<name>A0AAV9ZBA0_9AGAR</name>
<dbReference type="AlphaFoldDB" id="A0AAV9ZBA0"/>
<dbReference type="SUPFAM" id="SSF48403">
    <property type="entry name" value="Ankyrin repeat"/>
    <property type="match status" value="2"/>
</dbReference>
<protein>
    <submittedName>
        <fullName evidence="5">ANK-REP-region domain-containing protein</fullName>
    </submittedName>
</protein>
<feature type="repeat" description="ANK" evidence="3">
    <location>
        <begin position="971"/>
        <end position="1003"/>
    </location>
</feature>
<feature type="repeat" description="ANK" evidence="3">
    <location>
        <begin position="644"/>
        <end position="676"/>
    </location>
</feature>
<feature type="repeat" description="ANK" evidence="3">
    <location>
        <begin position="938"/>
        <end position="970"/>
    </location>
</feature>
<dbReference type="PROSITE" id="PS50297">
    <property type="entry name" value="ANK_REP_REGION"/>
    <property type="match status" value="11"/>
</dbReference>
<dbReference type="Proteomes" id="UP001362999">
    <property type="component" value="Unassembled WGS sequence"/>
</dbReference>
<dbReference type="Pfam" id="PF13637">
    <property type="entry name" value="Ank_4"/>
    <property type="match status" value="1"/>
</dbReference>
<feature type="repeat" description="ANK" evidence="3">
    <location>
        <begin position="710"/>
        <end position="742"/>
    </location>
</feature>
<dbReference type="PRINTS" id="PR01415">
    <property type="entry name" value="ANKYRIN"/>
</dbReference>
<keyword evidence="2 3" id="KW-0040">ANK repeat</keyword>
<feature type="repeat" description="ANK" evidence="3">
    <location>
        <begin position="776"/>
        <end position="808"/>
    </location>
</feature>
<reference evidence="5 6" key="1">
    <citation type="journal article" date="2024" name="J Genomics">
        <title>Draft genome sequencing and assembly of Favolaschia claudopus CIRM-BRFM 2984 isolated from oak limbs.</title>
        <authorList>
            <person name="Navarro D."/>
            <person name="Drula E."/>
            <person name="Chaduli D."/>
            <person name="Cazenave R."/>
            <person name="Ahrendt S."/>
            <person name="Wang J."/>
            <person name="Lipzen A."/>
            <person name="Daum C."/>
            <person name="Barry K."/>
            <person name="Grigoriev I.V."/>
            <person name="Favel A."/>
            <person name="Rosso M.N."/>
            <person name="Martin F."/>
        </authorList>
    </citation>
    <scope>NUCLEOTIDE SEQUENCE [LARGE SCALE GENOMIC DNA]</scope>
    <source>
        <strain evidence="5 6">CIRM-BRFM 2984</strain>
    </source>
</reference>
<keyword evidence="6" id="KW-1185">Reference proteome</keyword>
<accession>A0AAV9ZBA0</accession>
<dbReference type="Pfam" id="PF24883">
    <property type="entry name" value="NPHP3_N"/>
    <property type="match status" value="1"/>
</dbReference>
<feature type="repeat" description="ANK" evidence="3">
    <location>
        <begin position="839"/>
        <end position="871"/>
    </location>
</feature>
<dbReference type="PANTHER" id="PTHR24189">
    <property type="entry name" value="MYOTROPHIN"/>
    <property type="match status" value="1"/>
</dbReference>
<evidence type="ECO:0000256" key="1">
    <source>
        <dbReference type="ARBA" id="ARBA00022737"/>
    </source>
</evidence>
<evidence type="ECO:0000256" key="3">
    <source>
        <dbReference type="PROSITE-ProRule" id="PRU00023"/>
    </source>
</evidence>
<dbReference type="InterPro" id="IPR054471">
    <property type="entry name" value="GPIID_WHD"/>
</dbReference>
<keyword evidence="1" id="KW-0677">Repeat</keyword>
<organism evidence="5 6">
    <name type="scientific">Favolaschia claudopus</name>
    <dbReference type="NCBI Taxonomy" id="2862362"/>
    <lineage>
        <taxon>Eukaryota</taxon>
        <taxon>Fungi</taxon>
        <taxon>Dikarya</taxon>
        <taxon>Basidiomycota</taxon>
        <taxon>Agaricomycotina</taxon>
        <taxon>Agaricomycetes</taxon>
        <taxon>Agaricomycetidae</taxon>
        <taxon>Agaricales</taxon>
        <taxon>Marasmiineae</taxon>
        <taxon>Mycenaceae</taxon>
        <taxon>Favolaschia</taxon>
    </lineage>
</organism>
<dbReference type="InterPro" id="IPR050745">
    <property type="entry name" value="Multifunctional_regulatory"/>
</dbReference>
<feature type="repeat" description="ANK" evidence="3">
    <location>
        <begin position="677"/>
        <end position="709"/>
    </location>
</feature>
<dbReference type="InterPro" id="IPR027417">
    <property type="entry name" value="P-loop_NTPase"/>
</dbReference>
<dbReference type="PROSITE" id="PS50837">
    <property type="entry name" value="NACHT"/>
    <property type="match status" value="1"/>
</dbReference>
<gene>
    <name evidence="5" type="ORF">R3P38DRAFT_549194</name>
</gene>
<evidence type="ECO:0000313" key="5">
    <source>
        <dbReference type="EMBL" id="KAK6977277.1"/>
    </source>
</evidence>
<dbReference type="Pfam" id="PF22939">
    <property type="entry name" value="WHD_GPIID"/>
    <property type="match status" value="1"/>
</dbReference>
<dbReference type="InterPro" id="IPR007111">
    <property type="entry name" value="NACHT_NTPase"/>
</dbReference>